<comment type="caution">
    <text evidence="2">The sequence shown here is derived from an EMBL/GenBank/DDBJ whole genome shotgun (WGS) entry which is preliminary data.</text>
</comment>
<reference evidence="2 3" key="1">
    <citation type="journal article" date="2012" name="Genome Biol.">
        <title>Genome and low-iron response of an oceanic diatom adapted to chronic iron limitation.</title>
        <authorList>
            <person name="Lommer M."/>
            <person name="Specht M."/>
            <person name="Roy A.S."/>
            <person name="Kraemer L."/>
            <person name="Andreson R."/>
            <person name="Gutowska M.A."/>
            <person name="Wolf J."/>
            <person name="Bergner S.V."/>
            <person name="Schilhabel M.B."/>
            <person name="Klostermeier U.C."/>
            <person name="Beiko R.G."/>
            <person name="Rosenstiel P."/>
            <person name="Hippler M."/>
            <person name="Laroche J."/>
        </authorList>
    </citation>
    <scope>NUCLEOTIDE SEQUENCE [LARGE SCALE GENOMIC DNA]</scope>
    <source>
        <strain evidence="2 3">CCMP1005</strain>
    </source>
</reference>
<protein>
    <submittedName>
        <fullName evidence="2">Uncharacterized protein</fullName>
    </submittedName>
</protein>
<proteinExistence type="predicted"/>
<dbReference type="EMBL" id="AGNL01046051">
    <property type="protein sequence ID" value="EJK48284.1"/>
    <property type="molecule type" value="Genomic_DNA"/>
</dbReference>
<dbReference type="Proteomes" id="UP000266841">
    <property type="component" value="Unassembled WGS sequence"/>
</dbReference>
<feature type="region of interest" description="Disordered" evidence="1">
    <location>
        <begin position="42"/>
        <end position="197"/>
    </location>
</feature>
<feature type="compositionally biased region" description="Basic and acidic residues" evidence="1">
    <location>
        <begin position="178"/>
        <end position="197"/>
    </location>
</feature>
<evidence type="ECO:0000256" key="1">
    <source>
        <dbReference type="SAM" id="MobiDB-lite"/>
    </source>
</evidence>
<feature type="compositionally biased region" description="Polar residues" evidence="1">
    <location>
        <begin position="88"/>
        <end position="100"/>
    </location>
</feature>
<dbReference type="AlphaFoldDB" id="K0R861"/>
<sequence>MRIHVRRDLVPRRPSRKPLLEAAHLRASPGQDDMAAAKLRSPRGRVVAHEQAHCGRTRRPPLECRRTRIVRPPGSSRKGKNRARPTDGSLQPTPTRTVSSVLPGDHCHGRRPLIASRIRPRRGGRDAAALARLRLSRSSTAPPTTPTPTQLAGERAFSTKSTHSISRPRKPQGLKQKRREDESRGRADGKRSRQSRE</sequence>
<keyword evidence="3" id="KW-1185">Reference proteome</keyword>
<feature type="compositionally biased region" description="Low complexity" evidence="1">
    <location>
        <begin position="126"/>
        <end position="142"/>
    </location>
</feature>
<organism evidence="2 3">
    <name type="scientific">Thalassiosira oceanica</name>
    <name type="common">Marine diatom</name>
    <dbReference type="NCBI Taxonomy" id="159749"/>
    <lineage>
        <taxon>Eukaryota</taxon>
        <taxon>Sar</taxon>
        <taxon>Stramenopiles</taxon>
        <taxon>Ochrophyta</taxon>
        <taxon>Bacillariophyta</taxon>
        <taxon>Coscinodiscophyceae</taxon>
        <taxon>Thalassiosirophycidae</taxon>
        <taxon>Thalassiosirales</taxon>
        <taxon>Thalassiosiraceae</taxon>
        <taxon>Thalassiosira</taxon>
    </lineage>
</organism>
<gene>
    <name evidence="2" type="ORF">THAOC_32938</name>
</gene>
<accession>K0R861</accession>
<evidence type="ECO:0000313" key="3">
    <source>
        <dbReference type="Proteomes" id="UP000266841"/>
    </source>
</evidence>
<evidence type="ECO:0000313" key="2">
    <source>
        <dbReference type="EMBL" id="EJK48284.1"/>
    </source>
</evidence>
<name>K0R861_THAOC</name>
<feature type="compositionally biased region" description="Basic residues" evidence="1">
    <location>
        <begin position="166"/>
        <end position="177"/>
    </location>
</feature>